<keyword evidence="1" id="KW-0812">Transmembrane</keyword>
<feature type="transmembrane region" description="Helical" evidence="1">
    <location>
        <begin position="169"/>
        <end position="191"/>
    </location>
</feature>
<organism evidence="3 4">
    <name type="scientific">Sinorhizobium garamanticum</name>
    <dbReference type="NCBI Taxonomy" id="680247"/>
    <lineage>
        <taxon>Bacteria</taxon>
        <taxon>Pseudomonadati</taxon>
        <taxon>Pseudomonadota</taxon>
        <taxon>Alphaproteobacteria</taxon>
        <taxon>Hyphomicrobiales</taxon>
        <taxon>Rhizobiaceae</taxon>
        <taxon>Sinorhizobium/Ensifer group</taxon>
        <taxon>Sinorhizobium</taxon>
    </lineage>
</organism>
<dbReference type="EMBL" id="CP120373">
    <property type="protein sequence ID" value="WEX89514.1"/>
    <property type="molecule type" value="Genomic_DNA"/>
</dbReference>
<keyword evidence="2" id="KW-0732">Signal</keyword>
<dbReference type="InterPro" id="IPR032809">
    <property type="entry name" value="Put_HupE_UreJ"/>
</dbReference>
<feature type="transmembrane region" description="Helical" evidence="1">
    <location>
        <begin position="297"/>
        <end position="315"/>
    </location>
</feature>
<feature type="transmembrane region" description="Helical" evidence="1">
    <location>
        <begin position="145"/>
        <end position="162"/>
    </location>
</feature>
<feature type="transmembrane region" description="Helical" evidence="1">
    <location>
        <begin position="260"/>
        <end position="285"/>
    </location>
</feature>
<feature type="transmembrane region" description="Helical" evidence="1">
    <location>
        <begin position="228"/>
        <end position="248"/>
    </location>
</feature>
<keyword evidence="4" id="KW-1185">Reference proteome</keyword>
<evidence type="ECO:0000256" key="1">
    <source>
        <dbReference type="SAM" id="Phobius"/>
    </source>
</evidence>
<sequence>MICLAFAWLLPMAAIAHEVRPAYLELREERPGEFSVLWKVPMQGEMRLGLKPAFSGETHESVRVSRTVSGAAIEHWTLAAPALRGQTLSIDGLEATMTDVLARVEYLDGTSWTQRLTPREPAAAIPLADTALDVAWVYLKLGVEHILFGIDHLLFVLALMILTRELGMLVKTITAFTVAHSITLALATLGFVHAPQAPVEAVIALSIVFVAAEIVHRDGGRVGVAARAPWIVAFGFGLLHGFGFAGALSEIGLPQGHIPLALFFFNLGVEAGQLVFVAAVLLLLAAARRLRLVLPAWAPRVPAYAIGSVAMFWTIQRIAMFPNP</sequence>
<keyword evidence="1" id="KW-1133">Transmembrane helix</keyword>
<feature type="transmembrane region" description="Helical" evidence="1">
    <location>
        <begin position="197"/>
        <end position="216"/>
    </location>
</feature>
<protein>
    <submittedName>
        <fullName evidence="3">HupE/UreJ family protein</fullName>
    </submittedName>
</protein>
<keyword evidence="1" id="KW-0472">Membrane</keyword>
<feature type="signal peptide" evidence="2">
    <location>
        <begin position="1"/>
        <end position="16"/>
    </location>
</feature>
<proteinExistence type="predicted"/>
<dbReference type="Proteomes" id="UP001229355">
    <property type="component" value="Chromosome 1"/>
</dbReference>
<evidence type="ECO:0000313" key="4">
    <source>
        <dbReference type="Proteomes" id="UP001229355"/>
    </source>
</evidence>
<accession>A0ABY8DF43</accession>
<reference evidence="3 4" key="1">
    <citation type="submission" date="2023-03" db="EMBL/GenBank/DDBJ databases">
        <authorList>
            <person name="Kaur S."/>
            <person name="Espinosa-Saiz D."/>
            <person name="Velazquez E."/>
            <person name="Menendez E."/>
            <person name="diCenzo G.C."/>
        </authorList>
    </citation>
    <scope>NUCLEOTIDE SEQUENCE [LARGE SCALE GENOMIC DNA]</scope>
    <source>
        <strain evidence="3 4">LMG 24692</strain>
    </source>
</reference>
<dbReference type="Pfam" id="PF13795">
    <property type="entry name" value="HupE_UreJ_2"/>
    <property type="match status" value="1"/>
</dbReference>
<evidence type="ECO:0000256" key="2">
    <source>
        <dbReference type="SAM" id="SignalP"/>
    </source>
</evidence>
<feature type="chain" id="PRO_5045190332" evidence="2">
    <location>
        <begin position="17"/>
        <end position="324"/>
    </location>
</feature>
<evidence type="ECO:0000313" key="3">
    <source>
        <dbReference type="EMBL" id="WEX89514.1"/>
    </source>
</evidence>
<gene>
    <name evidence="3" type="ORF">PZN02_002759</name>
</gene>
<name>A0ABY8DF43_9HYPH</name>